<organism evidence="1 2">
    <name type="scientific">Candidatus Chisholmbacteria bacterium RIFCSPHIGHO2_01_FULL_49_18</name>
    <dbReference type="NCBI Taxonomy" id="1797590"/>
    <lineage>
        <taxon>Bacteria</taxon>
        <taxon>Candidatus Chisholmiibacteriota</taxon>
    </lineage>
</organism>
<sequence>MSKEKRSGRFFDPVIRYLLYEFAKERRLEIALDPEVFRPLREILSRPNPKLKEYPFLGLGTPDAVDQFLLLEGESSSRGLYFVNKYVARSDVEQAESAELFNMVQERGRLDDIVMLGHTHPSGSFRSQHGVDVDLSPSALLLSPSMGTGDGGPQSGGDLAYYRYFREYNPHLQIPYAGIAANTPEGPKLRVYLIDELLTIQRYRHIDSVPQATFLL</sequence>
<reference evidence="1 2" key="1">
    <citation type="journal article" date="2016" name="Nat. Commun.">
        <title>Thousands of microbial genomes shed light on interconnected biogeochemical processes in an aquifer system.</title>
        <authorList>
            <person name="Anantharaman K."/>
            <person name="Brown C.T."/>
            <person name="Hug L.A."/>
            <person name="Sharon I."/>
            <person name="Castelle C.J."/>
            <person name="Probst A.J."/>
            <person name="Thomas B.C."/>
            <person name="Singh A."/>
            <person name="Wilkins M.J."/>
            <person name="Karaoz U."/>
            <person name="Brodie E.L."/>
            <person name="Williams K.H."/>
            <person name="Hubbard S.S."/>
            <person name="Banfield J.F."/>
        </authorList>
    </citation>
    <scope>NUCLEOTIDE SEQUENCE [LARGE SCALE GENOMIC DNA]</scope>
</reference>
<dbReference type="AlphaFoldDB" id="A0A1G1VP96"/>
<evidence type="ECO:0000313" key="1">
    <source>
        <dbReference type="EMBL" id="OGY17222.1"/>
    </source>
</evidence>
<dbReference type="Proteomes" id="UP000179069">
    <property type="component" value="Unassembled WGS sequence"/>
</dbReference>
<comment type="caution">
    <text evidence="1">The sequence shown here is derived from an EMBL/GenBank/DDBJ whole genome shotgun (WGS) entry which is preliminary data.</text>
</comment>
<evidence type="ECO:0000313" key="2">
    <source>
        <dbReference type="Proteomes" id="UP000179069"/>
    </source>
</evidence>
<name>A0A1G1VP96_9BACT</name>
<proteinExistence type="predicted"/>
<accession>A0A1G1VP96</accession>
<protein>
    <submittedName>
        <fullName evidence="1">Uncharacterized protein</fullName>
    </submittedName>
</protein>
<gene>
    <name evidence="1" type="ORF">A2785_04365</name>
</gene>
<dbReference type="EMBL" id="MHCI01000005">
    <property type="protein sequence ID" value="OGY17222.1"/>
    <property type="molecule type" value="Genomic_DNA"/>
</dbReference>